<accession>A0A4U0P3F4</accession>
<evidence type="ECO:0000313" key="1">
    <source>
        <dbReference type="EMBL" id="TJZ61670.1"/>
    </source>
</evidence>
<dbReference type="AlphaFoldDB" id="A0A4U0P3F4"/>
<sequence>MNEVQVVIVRDPVQLVTAQQQASVLLTEARVGPTGPIGPIGPAGGSAFTRCRGETLSALRVVYEQAGEVFALDYRDGAHVGQLLGLTLTAGDAGSEVDVQRSGAIDDAGWWWTPGPVWLGAAGTLTQTPPADGFDVRVGAAVSATRLILDVSDPVSLEV</sequence>
<proteinExistence type="predicted"/>
<protein>
    <submittedName>
        <fullName evidence="1">Uncharacterized protein</fullName>
    </submittedName>
</protein>
<keyword evidence="2" id="KW-1185">Reference proteome</keyword>
<organism evidence="1 2">
    <name type="scientific">Chitiniphilus eburneus</name>
    <dbReference type="NCBI Taxonomy" id="2571148"/>
    <lineage>
        <taxon>Bacteria</taxon>
        <taxon>Pseudomonadati</taxon>
        <taxon>Pseudomonadota</taxon>
        <taxon>Betaproteobacteria</taxon>
        <taxon>Neisseriales</taxon>
        <taxon>Chitinibacteraceae</taxon>
        <taxon>Chitiniphilus</taxon>
    </lineage>
</organism>
<gene>
    <name evidence="1" type="ORF">FAZ21_20005</name>
</gene>
<reference evidence="1 2" key="1">
    <citation type="submission" date="2019-04" db="EMBL/GenBank/DDBJ databases">
        <title>Chitiniphilus eburnea sp. nov., a novel chitinolytic bacterium isolated from aquaculture sludge.</title>
        <authorList>
            <person name="Sheng M."/>
        </authorList>
    </citation>
    <scope>NUCLEOTIDE SEQUENCE [LARGE SCALE GENOMIC DNA]</scope>
    <source>
        <strain evidence="1 2">HX-2-15</strain>
    </source>
</reference>
<dbReference type="RefSeq" id="WP_136775189.1">
    <property type="nucleotide sequence ID" value="NZ_SUMF01000076.1"/>
</dbReference>
<evidence type="ECO:0000313" key="2">
    <source>
        <dbReference type="Proteomes" id="UP000310016"/>
    </source>
</evidence>
<dbReference type="Proteomes" id="UP000310016">
    <property type="component" value="Unassembled WGS sequence"/>
</dbReference>
<name>A0A4U0P3F4_9NEIS</name>
<dbReference type="OrthoDB" id="7018616at2"/>
<comment type="caution">
    <text evidence="1">The sequence shown here is derived from an EMBL/GenBank/DDBJ whole genome shotgun (WGS) entry which is preliminary data.</text>
</comment>
<dbReference type="EMBL" id="SUMF01000076">
    <property type="protein sequence ID" value="TJZ61670.1"/>
    <property type="molecule type" value="Genomic_DNA"/>
</dbReference>